<sequence>MSKAFTKETQTADDDDEVSLPPLPAGSKNYITPVGYARLKTELLALIDTERPRIVEIVHWAASNGDRSENGDYLYGKKRLREIDRRIRFLTQRLELAEVVDPAVHLGNSQVFFGATVTYVDDMDCERTVTILGIDEADSAQGQISWVSPVARALLKAREGDQVDLPTPAGVRTLELLQVHYSTLFSLLSLAA</sequence>
<name>A0A1H9LBS1_9BURK</name>
<dbReference type="GO" id="GO:0003746">
    <property type="term" value="F:translation elongation factor activity"/>
    <property type="evidence" value="ECO:0007669"/>
    <property type="project" value="UniProtKB-KW"/>
</dbReference>
<dbReference type="InterPro" id="IPR018151">
    <property type="entry name" value="TF_GreA/GreB_CS"/>
</dbReference>
<keyword evidence="9" id="KW-1185">Reference proteome</keyword>
<evidence type="ECO:0000256" key="1">
    <source>
        <dbReference type="ARBA" id="ARBA00023015"/>
    </source>
</evidence>
<comment type="function">
    <text evidence="4">Necessary for efficient RNA polymerase transcription elongation past template-encoded arresting sites. The arresting sites in DNA have the property of trapping a certain fraction of elongating RNA polymerases that pass through, resulting in locked ternary complexes. Cleavage of the nascent transcript by cleavage factors such as GreA or GreB allows the resumption of elongation from the new 3'terminus. GreB releases sequences of up to 9 nucleotides in length.</text>
</comment>
<dbReference type="HAMAP" id="MF_00930">
    <property type="entry name" value="GreB"/>
    <property type="match status" value="1"/>
</dbReference>
<dbReference type="InterPro" id="IPR006358">
    <property type="entry name" value="Tscrpt_elong_fac_GreB"/>
</dbReference>
<evidence type="ECO:0000256" key="2">
    <source>
        <dbReference type="ARBA" id="ARBA00023125"/>
    </source>
</evidence>
<dbReference type="Gene3D" id="1.10.287.180">
    <property type="entry name" value="Transcription elongation factor, GreA/GreB, N-terminal domain"/>
    <property type="match status" value="1"/>
</dbReference>
<dbReference type="Gene3D" id="3.10.50.30">
    <property type="entry name" value="Transcription elongation factor, GreA/GreB, C-terminal domain"/>
    <property type="match status" value="1"/>
</dbReference>
<proteinExistence type="inferred from homology"/>
<evidence type="ECO:0000256" key="4">
    <source>
        <dbReference type="HAMAP-Rule" id="MF_00930"/>
    </source>
</evidence>
<dbReference type="GO" id="GO:0032784">
    <property type="term" value="P:regulation of DNA-templated transcription elongation"/>
    <property type="evidence" value="ECO:0007669"/>
    <property type="project" value="UniProtKB-UniRule"/>
</dbReference>
<keyword evidence="8" id="KW-0251">Elongation factor</keyword>
<dbReference type="EMBL" id="FOGD01000004">
    <property type="protein sequence ID" value="SER08669.1"/>
    <property type="molecule type" value="Genomic_DNA"/>
</dbReference>
<dbReference type="RefSeq" id="WP_091455927.1">
    <property type="nucleotide sequence ID" value="NZ_FOGD01000004.1"/>
</dbReference>
<dbReference type="PANTHER" id="PTHR30437">
    <property type="entry name" value="TRANSCRIPTION ELONGATION FACTOR GREA"/>
    <property type="match status" value="1"/>
</dbReference>
<evidence type="ECO:0000259" key="7">
    <source>
        <dbReference type="Pfam" id="PF03449"/>
    </source>
</evidence>
<evidence type="ECO:0000256" key="5">
    <source>
        <dbReference type="SAM" id="MobiDB-lite"/>
    </source>
</evidence>
<evidence type="ECO:0000313" key="9">
    <source>
        <dbReference type="Proteomes" id="UP000199766"/>
    </source>
</evidence>
<keyword evidence="8" id="KW-0648">Protein biosynthesis</keyword>
<dbReference type="HAMAP" id="MF_00105">
    <property type="entry name" value="GreA_GreB"/>
    <property type="match status" value="1"/>
</dbReference>
<dbReference type="OrthoDB" id="5511940at2"/>
<dbReference type="Pfam" id="PF01272">
    <property type="entry name" value="GreA_GreB"/>
    <property type="match status" value="1"/>
</dbReference>
<dbReference type="PANTHER" id="PTHR30437:SF6">
    <property type="entry name" value="TRANSCRIPTION ELONGATION FACTOR GREB"/>
    <property type="match status" value="1"/>
</dbReference>
<accession>A0A1H9LBS1</accession>
<feature type="region of interest" description="Disordered" evidence="5">
    <location>
        <begin position="1"/>
        <end position="24"/>
    </location>
</feature>
<organism evidence="8 9">
    <name type="scientific">Giesbergeria anulus</name>
    <dbReference type="NCBI Taxonomy" id="180197"/>
    <lineage>
        <taxon>Bacteria</taxon>
        <taxon>Pseudomonadati</taxon>
        <taxon>Pseudomonadota</taxon>
        <taxon>Betaproteobacteria</taxon>
        <taxon>Burkholderiales</taxon>
        <taxon>Comamonadaceae</taxon>
        <taxon>Giesbergeria</taxon>
    </lineage>
</organism>
<dbReference type="AlphaFoldDB" id="A0A1H9LBS1"/>
<dbReference type="PROSITE" id="PS00830">
    <property type="entry name" value="GREAB_2"/>
    <property type="match status" value="1"/>
</dbReference>
<keyword evidence="1 4" id="KW-0805">Transcription regulation</keyword>
<protein>
    <recommendedName>
        <fullName evidence="4">Transcription elongation factor GreB</fullName>
    </recommendedName>
    <alternativeName>
        <fullName evidence="4">Transcript cleavage factor GreB</fullName>
    </alternativeName>
</protein>
<feature type="domain" description="Transcription elongation factor GreA/GreB N-terminal" evidence="7">
    <location>
        <begin position="29"/>
        <end position="99"/>
    </location>
</feature>
<evidence type="ECO:0000256" key="3">
    <source>
        <dbReference type="ARBA" id="ARBA00023163"/>
    </source>
</evidence>
<dbReference type="STRING" id="180197.SAMN02982919_01718"/>
<keyword evidence="2 4" id="KW-0238">DNA-binding</keyword>
<dbReference type="FunFam" id="3.10.50.30:FF:000001">
    <property type="entry name" value="Transcription elongation factor GreA"/>
    <property type="match status" value="1"/>
</dbReference>
<dbReference type="SUPFAM" id="SSF46557">
    <property type="entry name" value="GreA transcript cleavage protein, N-terminal domain"/>
    <property type="match status" value="1"/>
</dbReference>
<dbReference type="FunFam" id="1.10.287.180:FF:000001">
    <property type="entry name" value="Transcription elongation factor GreA"/>
    <property type="match status" value="1"/>
</dbReference>
<feature type="domain" description="Transcription elongation factor GreA/GreB C-terminal" evidence="6">
    <location>
        <begin position="108"/>
        <end position="181"/>
    </location>
</feature>
<dbReference type="NCBIfam" id="TIGR01461">
    <property type="entry name" value="greB"/>
    <property type="match status" value="1"/>
</dbReference>
<dbReference type="NCBIfam" id="NF002506">
    <property type="entry name" value="PRK01885.1"/>
    <property type="match status" value="1"/>
</dbReference>
<evidence type="ECO:0000313" key="8">
    <source>
        <dbReference type="EMBL" id="SER08669.1"/>
    </source>
</evidence>
<keyword evidence="3 4" id="KW-0804">Transcription</keyword>
<dbReference type="Proteomes" id="UP000199766">
    <property type="component" value="Unassembled WGS sequence"/>
</dbReference>
<dbReference type="InterPro" id="IPR001437">
    <property type="entry name" value="Tscrpt_elong_fac_GreA/B_C"/>
</dbReference>
<dbReference type="PROSITE" id="PS00829">
    <property type="entry name" value="GREAB_1"/>
    <property type="match status" value="1"/>
</dbReference>
<dbReference type="Pfam" id="PF03449">
    <property type="entry name" value="GreA_GreB_N"/>
    <property type="match status" value="1"/>
</dbReference>
<comment type="similarity">
    <text evidence="4">Belongs to the GreA/GreB family. GreB subfamily.</text>
</comment>
<dbReference type="GO" id="GO:0003677">
    <property type="term" value="F:DNA binding"/>
    <property type="evidence" value="ECO:0007669"/>
    <property type="project" value="UniProtKB-UniRule"/>
</dbReference>
<dbReference type="InterPro" id="IPR022691">
    <property type="entry name" value="Tscrpt_elong_fac_GreA/B_N"/>
</dbReference>
<dbReference type="InterPro" id="IPR023459">
    <property type="entry name" value="Tscrpt_elong_fac_GreA/B_fam"/>
</dbReference>
<evidence type="ECO:0000259" key="6">
    <source>
        <dbReference type="Pfam" id="PF01272"/>
    </source>
</evidence>
<dbReference type="InterPro" id="IPR036805">
    <property type="entry name" value="Tscrpt_elong_fac_GreA/B_N_sf"/>
</dbReference>
<dbReference type="GO" id="GO:0006354">
    <property type="term" value="P:DNA-templated transcription elongation"/>
    <property type="evidence" value="ECO:0007669"/>
    <property type="project" value="TreeGrafter"/>
</dbReference>
<dbReference type="SUPFAM" id="SSF54534">
    <property type="entry name" value="FKBP-like"/>
    <property type="match status" value="1"/>
</dbReference>
<dbReference type="InterPro" id="IPR028624">
    <property type="entry name" value="Tscrpt_elong_fac_GreA/B"/>
</dbReference>
<reference evidence="8 9" key="1">
    <citation type="submission" date="2016-10" db="EMBL/GenBank/DDBJ databases">
        <authorList>
            <person name="de Groot N.N."/>
        </authorList>
    </citation>
    <scope>NUCLEOTIDE SEQUENCE [LARGE SCALE GENOMIC DNA]</scope>
    <source>
        <strain evidence="8 9">ATCC 35958</strain>
    </source>
</reference>
<dbReference type="InterPro" id="IPR036953">
    <property type="entry name" value="GreA/GreB_C_sf"/>
</dbReference>
<dbReference type="GO" id="GO:0070063">
    <property type="term" value="F:RNA polymerase binding"/>
    <property type="evidence" value="ECO:0007669"/>
    <property type="project" value="InterPro"/>
</dbReference>
<gene>
    <name evidence="4" type="primary">greB</name>
    <name evidence="8" type="ORF">SAMN02982919_01718</name>
</gene>
<dbReference type="PIRSF" id="PIRSF006092">
    <property type="entry name" value="GreA_GreB"/>
    <property type="match status" value="1"/>
</dbReference>